<dbReference type="InterPro" id="IPR017907">
    <property type="entry name" value="Znf_RING_CS"/>
</dbReference>
<feature type="region of interest" description="Disordered" evidence="4">
    <location>
        <begin position="930"/>
        <end position="980"/>
    </location>
</feature>
<keyword evidence="6" id="KW-1185">Reference proteome</keyword>
<keyword evidence="1" id="KW-0479">Metal-binding</keyword>
<evidence type="ECO:0000313" key="5">
    <source>
        <dbReference type="EMBL" id="CEM11912.1"/>
    </source>
</evidence>
<protein>
    <recommendedName>
        <fullName evidence="7">RING-type domain-containing protein</fullName>
    </recommendedName>
</protein>
<feature type="region of interest" description="Disordered" evidence="4">
    <location>
        <begin position="697"/>
        <end position="749"/>
    </location>
</feature>
<feature type="compositionally biased region" description="Low complexity" evidence="4">
    <location>
        <begin position="703"/>
        <end position="723"/>
    </location>
</feature>
<keyword evidence="3" id="KW-0862">Zinc</keyword>
<name>A0A0G4FFG6_VITBC</name>
<reference evidence="5 6" key="1">
    <citation type="submission" date="2014-11" db="EMBL/GenBank/DDBJ databases">
        <authorList>
            <person name="Zhu J."/>
            <person name="Qi W."/>
            <person name="Song R."/>
        </authorList>
    </citation>
    <scope>NUCLEOTIDE SEQUENCE [LARGE SCALE GENOMIC DNA]</scope>
</reference>
<evidence type="ECO:0000256" key="3">
    <source>
        <dbReference type="ARBA" id="ARBA00022833"/>
    </source>
</evidence>
<dbReference type="PROSITE" id="PS00518">
    <property type="entry name" value="ZF_RING_1"/>
    <property type="match status" value="1"/>
</dbReference>
<evidence type="ECO:0000256" key="4">
    <source>
        <dbReference type="SAM" id="MobiDB-lite"/>
    </source>
</evidence>
<feature type="compositionally biased region" description="Low complexity" evidence="4">
    <location>
        <begin position="945"/>
        <end position="959"/>
    </location>
</feature>
<organism evidence="5 6">
    <name type="scientific">Vitrella brassicaformis (strain CCMP3155)</name>
    <dbReference type="NCBI Taxonomy" id="1169540"/>
    <lineage>
        <taxon>Eukaryota</taxon>
        <taxon>Sar</taxon>
        <taxon>Alveolata</taxon>
        <taxon>Colpodellida</taxon>
        <taxon>Vitrellaceae</taxon>
        <taxon>Vitrella</taxon>
    </lineage>
</organism>
<feature type="compositionally biased region" description="Pro residues" evidence="4">
    <location>
        <begin position="960"/>
        <end position="969"/>
    </location>
</feature>
<dbReference type="VEuPathDB" id="CryptoDB:Vbra_15269"/>
<evidence type="ECO:0000256" key="2">
    <source>
        <dbReference type="ARBA" id="ARBA00022771"/>
    </source>
</evidence>
<dbReference type="InParanoid" id="A0A0G4FFG6"/>
<keyword evidence="2" id="KW-0863">Zinc-finger</keyword>
<feature type="compositionally biased region" description="Low complexity" evidence="4">
    <location>
        <begin position="730"/>
        <end position="749"/>
    </location>
</feature>
<gene>
    <name evidence="5" type="ORF">Vbra_15269</name>
</gene>
<evidence type="ECO:0008006" key="7">
    <source>
        <dbReference type="Google" id="ProtNLM"/>
    </source>
</evidence>
<dbReference type="AlphaFoldDB" id="A0A0G4FFG6"/>
<dbReference type="PANTHER" id="PTHR48125:SF10">
    <property type="entry name" value="OS12G0136300 PROTEIN"/>
    <property type="match status" value="1"/>
</dbReference>
<accession>A0A0G4FFG6</accession>
<feature type="region of interest" description="Disordered" evidence="4">
    <location>
        <begin position="785"/>
        <end position="818"/>
    </location>
</feature>
<dbReference type="EMBL" id="CDMY01000428">
    <property type="protein sequence ID" value="CEM11912.1"/>
    <property type="molecule type" value="Genomic_DNA"/>
</dbReference>
<dbReference type="Proteomes" id="UP000041254">
    <property type="component" value="Unassembled WGS sequence"/>
</dbReference>
<proteinExistence type="predicted"/>
<evidence type="ECO:0000313" key="6">
    <source>
        <dbReference type="Proteomes" id="UP000041254"/>
    </source>
</evidence>
<evidence type="ECO:0000256" key="1">
    <source>
        <dbReference type="ARBA" id="ARBA00022723"/>
    </source>
</evidence>
<sequence>MDLAPYPARSAGLADAAKKALVDLRWPENQSVESVTDPTTRHFLVVRLKDVPPGWSMSVLLQRLQQSFLDITKARPSKRPPVFASIHAKAVAGCDEVDVFMGCYDAFSKHRMLLEANLTVTEDDGGITFVDVEDVDAQPAADRGDNLPQQLPGSWRDFEAEELITRQQGQRDSSQPTFVIVTKPRKWTADLIRRAMMESLPLPPNSPTLYIHAPADSTVAAIGCEDPTIPERLVRQRAVYHLDSLDGAMTQPLQEVASAQQGGVSVTLLGKDSRHHVLAFSLWTAACQHVDEWQPPTLDELRKSPLGPPRTPSPTINGGTPSPPPNTDSNRGVALGLFGGLRPNKSYYPPLPPSPQSEHKTAREHHLDDYLVIEAVRKELKSALARRQEYERRTAVDVVSVWKRLSVVKREEHRLPIASVFVTRYCHDMFDGTAGRPSMPFPHPYSPISLRVSDQPPADPSLSPSSVPLKALFPHLDRVQLKELLNAKIIHVLRAWPKGDISFSTLKQLCGCSDMAPADFAARVRQLPNVVDAANAARMAGGGGVRLSTSDGDTSAYVQLCNQRRIKVVEGLCACLREGSGAVERCVLYDEQLQPVLVPCVGVEALGAGWDEGEAGSDREGGRDMLASLLHFLHLFPFVFDVLPAKALFSKKSTSTGLFVTFQRPFLSHPHHGLSPMPALVLNALLELRAQPLGRAPGLQPLTTATPARAAAAPRPTSPKAKAPLPPPKATAKPKAAPPAAAKAPARPPAAGAGAAAAAAAACGAACGGVGAAHVAALVAIKREREPHQQDADGPAAREAGADGANTGRAAKRARTDEGVVERSLNEFRAFLEERMDDCTQSSLKIVRELKQHRGLRAELERLRAKLQCSGMISTADGKVRCRNEYTVFITPCHHLFCSRCANLCISIKRCDACGGPACTFEHLPFPPPPHPPPSLASPTDPQHTATLPSPPMAAAAAAAPPPHHPPLPQMGDEAARAPQTNGMMADGARWMDG</sequence>
<dbReference type="GO" id="GO:0008270">
    <property type="term" value="F:zinc ion binding"/>
    <property type="evidence" value="ECO:0007669"/>
    <property type="project" value="UniProtKB-KW"/>
</dbReference>
<dbReference type="PANTHER" id="PTHR48125">
    <property type="entry name" value="LP07818P1"/>
    <property type="match status" value="1"/>
</dbReference>
<feature type="region of interest" description="Disordered" evidence="4">
    <location>
        <begin position="298"/>
        <end position="333"/>
    </location>
</feature>